<dbReference type="OrthoDB" id="6264340at2759"/>
<sequence>MSTSANGTKRRLNCTTYHFEDSGNENLNLVHVKADSAKDTIHYIWSTYNLPSVIVSRTTLDTEVKLDVEKLRTFENGALNFSKDPLAFTGLTISELFQLSYQNDDADIDNTIKIERLSLQNFLWNNASYESLKCSDYSASLELKGTSDDKAFSNNGSFELQFSVIGDEEAAPDSPHLIYTGNSTQIRINLENLNSKNSSRIRYGLEIKMFSHLAGTCSDMHCKLDTSKVISDEFSPGIFSEIDILSPCFKADSEKGSFLTWKPVSYTSKEPSVQNSADAKLTSSCSSTSISHIQSVAELYFNEEKNIAVNDFNVTFGTKGDGFYTKTEYTSWSLMLGTGVSVHYKLSIAYGGFAKRMTICYWEIIHKPHGIIDCL</sequence>
<dbReference type="EMBL" id="BMAO01000963">
    <property type="protein sequence ID" value="GFQ70301.1"/>
    <property type="molecule type" value="Genomic_DNA"/>
</dbReference>
<dbReference type="Proteomes" id="UP000887116">
    <property type="component" value="Unassembled WGS sequence"/>
</dbReference>
<evidence type="ECO:0000256" key="10">
    <source>
        <dbReference type="ARBA" id="ARBA00044960"/>
    </source>
</evidence>
<evidence type="ECO:0000256" key="8">
    <source>
        <dbReference type="ARBA" id="ARBA00024176"/>
    </source>
</evidence>
<evidence type="ECO:0000256" key="7">
    <source>
        <dbReference type="ARBA" id="ARBA00023228"/>
    </source>
</evidence>
<comment type="similarity">
    <text evidence="1">Belongs to the GLMP family.</text>
</comment>
<protein>
    <submittedName>
        <fullName evidence="11">Lysosomal protein NCU-G1</fullName>
    </submittedName>
</protein>
<dbReference type="GO" id="GO:0005765">
    <property type="term" value="C:lysosomal membrane"/>
    <property type="evidence" value="ECO:0007669"/>
    <property type="project" value="UniProtKB-SubCell"/>
</dbReference>
<dbReference type="AlphaFoldDB" id="A0A8X6F5K2"/>
<proteinExistence type="inferred from homology"/>
<keyword evidence="3" id="KW-0732">Signal</keyword>
<evidence type="ECO:0000256" key="9">
    <source>
        <dbReference type="ARBA" id="ARBA00024189"/>
    </source>
</evidence>
<reference evidence="11" key="1">
    <citation type="submission" date="2020-07" db="EMBL/GenBank/DDBJ databases">
        <title>Multicomponent nature underlies the extraordinary mechanical properties of spider dragline silk.</title>
        <authorList>
            <person name="Kono N."/>
            <person name="Nakamura H."/>
            <person name="Mori M."/>
            <person name="Yoshida Y."/>
            <person name="Ohtoshi R."/>
            <person name="Malay A.D."/>
            <person name="Moran D.A.P."/>
            <person name="Tomita M."/>
            <person name="Numata K."/>
            <person name="Arakawa K."/>
        </authorList>
    </citation>
    <scope>NUCLEOTIDE SEQUENCE</scope>
</reference>
<comment type="subcellular location">
    <subcellularLocation>
        <location evidence="9">Lysosome membrane</location>
        <topology evidence="9">Single-pass type I membrane protein</topology>
        <orientation evidence="9">Lumenal side</orientation>
    </subcellularLocation>
</comment>
<evidence type="ECO:0000256" key="2">
    <source>
        <dbReference type="ARBA" id="ARBA00022692"/>
    </source>
</evidence>
<evidence type="ECO:0000256" key="4">
    <source>
        <dbReference type="ARBA" id="ARBA00022989"/>
    </source>
</evidence>
<keyword evidence="2" id="KW-0812">Transmembrane</keyword>
<dbReference type="PANTHER" id="PTHR31981:SF1">
    <property type="entry name" value="GLYCOSYLATED LYSOSOMAL MEMBRANE PROTEIN"/>
    <property type="match status" value="1"/>
</dbReference>
<keyword evidence="12" id="KW-1185">Reference proteome</keyword>
<organism evidence="11 12">
    <name type="scientific">Trichonephila clavata</name>
    <name type="common">Joro spider</name>
    <name type="synonym">Nephila clavata</name>
    <dbReference type="NCBI Taxonomy" id="2740835"/>
    <lineage>
        <taxon>Eukaryota</taxon>
        <taxon>Metazoa</taxon>
        <taxon>Ecdysozoa</taxon>
        <taxon>Arthropoda</taxon>
        <taxon>Chelicerata</taxon>
        <taxon>Arachnida</taxon>
        <taxon>Araneae</taxon>
        <taxon>Araneomorphae</taxon>
        <taxon>Entelegynae</taxon>
        <taxon>Araneoidea</taxon>
        <taxon>Nephilidae</taxon>
        <taxon>Trichonephila</taxon>
    </lineage>
</organism>
<evidence type="ECO:0000313" key="11">
    <source>
        <dbReference type="EMBL" id="GFQ70301.1"/>
    </source>
</evidence>
<dbReference type="PANTHER" id="PTHR31981">
    <property type="entry name" value="GLYCOSYLATED LYSOSOMAL MEMBRANE PROTEIN"/>
    <property type="match status" value="1"/>
</dbReference>
<comment type="subunit">
    <text evidence="10">Interacts (via lumenal domain) with lysosomal protein MFSD1; the interaction starts while both proteins are still in the endoplasmic reticulum and is required for stabilization of MFSD1 in lysosomes but has no direct effect on its targeting to lysosomes or transporter activity.</text>
</comment>
<evidence type="ECO:0000256" key="5">
    <source>
        <dbReference type="ARBA" id="ARBA00023136"/>
    </source>
</evidence>
<dbReference type="InterPro" id="IPR029382">
    <property type="entry name" value="NCU-G1"/>
</dbReference>
<keyword evidence="7" id="KW-0458">Lysosome</keyword>
<evidence type="ECO:0000256" key="6">
    <source>
        <dbReference type="ARBA" id="ARBA00023180"/>
    </source>
</evidence>
<name>A0A8X6F5K2_TRICU</name>
<comment type="function">
    <text evidence="8">Required to protect lysosomal transporter MFSD1 from lysosomal proteolysis and for MFSD1 lysosomal localization.</text>
</comment>
<keyword evidence="4" id="KW-1133">Transmembrane helix</keyword>
<keyword evidence="6" id="KW-0325">Glycoprotein</keyword>
<comment type="caution">
    <text evidence="11">The sequence shown here is derived from an EMBL/GenBank/DDBJ whole genome shotgun (WGS) entry which is preliminary data.</text>
</comment>
<gene>
    <name evidence="11" type="primary">X975_22909</name>
    <name evidence="11" type="ORF">TNCT_232321</name>
</gene>
<evidence type="ECO:0000256" key="3">
    <source>
        <dbReference type="ARBA" id="ARBA00022729"/>
    </source>
</evidence>
<accession>A0A8X6F5K2</accession>
<evidence type="ECO:0000256" key="1">
    <source>
        <dbReference type="ARBA" id="ARBA00010599"/>
    </source>
</evidence>
<dbReference type="Pfam" id="PF15065">
    <property type="entry name" value="NCU-G1"/>
    <property type="match status" value="1"/>
</dbReference>
<evidence type="ECO:0000313" key="12">
    <source>
        <dbReference type="Proteomes" id="UP000887116"/>
    </source>
</evidence>
<keyword evidence="5" id="KW-0472">Membrane</keyword>